<dbReference type="PRINTS" id="PR00455">
    <property type="entry name" value="HTHTETR"/>
</dbReference>
<dbReference type="Proteomes" id="UP000681340">
    <property type="component" value="Unassembled WGS sequence"/>
</dbReference>
<dbReference type="Pfam" id="PF00440">
    <property type="entry name" value="TetR_N"/>
    <property type="match status" value="1"/>
</dbReference>
<dbReference type="RefSeq" id="WP_212993401.1">
    <property type="nucleotide sequence ID" value="NZ_BAABEA010000047.1"/>
</dbReference>
<dbReference type="Gene3D" id="1.10.357.10">
    <property type="entry name" value="Tetracycline Repressor, domain 2"/>
    <property type="match status" value="1"/>
</dbReference>
<keyword evidence="2 4" id="KW-0238">DNA-binding</keyword>
<dbReference type="Gene3D" id="1.10.10.60">
    <property type="entry name" value="Homeodomain-like"/>
    <property type="match status" value="1"/>
</dbReference>
<dbReference type="AlphaFoldDB" id="A0A919VSP8"/>
<dbReference type="InterPro" id="IPR001647">
    <property type="entry name" value="HTH_TetR"/>
</dbReference>
<dbReference type="GO" id="GO:0003677">
    <property type="term" value="F:DNA binding"/>
    <property type="evidence" value="ECO:0007669"/>
    <property type="project" value="UniProtKB-UniRule"/>
</dbReference>
<evidence type="ECO:0000313" key="7">
    <source>
        <dbReference type="Proteomes" id="UP000681340"/>
    </source>
</evidence>
<evidence type="ECO:0000256" key="4">
    <source>
        <dbReference type="PROSITE-ProRule" id="PRU00335"/>
    </source>
</evidence>
<dbReference type="PANTHER" id="PTHR47506">
    <property type="entry name" value="TRANSCRIPTIONAL REGULATORY PROTEIN"/>
    <property type="match status" value="1"/>
</dbReference>
<proteinExistence type="predicted"/>
<dbReference type="InterPro" id="IPR036271">
    <property type="entry name" value="Tet_transcr_reg_TetR-rel_C_sf"/>
</dbReference>
<dbReference type="SUPFAM" id="SSF46689">
    <property type="entry name" value="Homeodomain-like"/>
    <property type="match status" value="1"/>
</dbReference>
<dbReference type="PROSITE" id="PS50977">
    <property type="entry name" value="HTH_TETR_2"/>
    <property type="match status" value="1"/>
</dbReference>
<keyword evidence="1" id="KW-0805">Transcription regulation</keyword>
<evidence type="ECO:0000256" key="3">
    <source>
        <dbReference type="ARBA" id="ARBA00023163"/>
    </source>
</evidence>
<evidence type="ECO:0000313" key="6">
    <source>
        <dbReference type="EMBL" id="GIM77424.1"/>
    </source>
</evidence>
<dbReference type="InterPro" id="IPR009057">
    <property type="entry name" value="Homeodomain-like_sf"/>
</dbReference>
<keyword evidence="3" id="KW-0804">Transcription</keyword>
<comment type="caution">
    <text evidence="6">The sequence shown here is derived from an EMBL/GenBank/DDBJ whole genome shotgun (WGS) entry which is preliminary data.</text>
</comment>
<sequence length="195" mass="20988">MARVTQAQAQQNRERVIAEAARLFRERGVQGVSVTDLMAAAGLTHGGFYKQFTSKEALIAEATGRAFGELGERLAALDEQHSGDHPAARRELLDYYFSPEHRDHAGQGCPATALGGDMARESPDSPAREPYADGVRDFARWMADGDDEDLVAIATMAGALMLSRATAGTELSDRILTAARRSLDDRAADRGQAPS</sequence>
<evidence type="ECO:0000256" key="1">
    <source>
        <dbReference type="ARBA" id="ARBA00023015"/>
    </source>
</evidence>
<feature type="domain" description="HTH tetR-type" evidence="5">
    <location>
        <begin position="10"/>
        <end position="70"/>
    </location>
</feature>
<gene>
    <name evidence="6" type="ORF">Aau02nite_75870</name>
</gene>
<dbReference type="SUPFAM" id="SSF48498">
    <property type="entry name" value="Tetracyclin repressor-like, C-terminal domain"/>
    <property type="match status" value="1"/>
</dbReference>
<evidence type="ECO:0000256" key="2">
    <source>
        <dbReference type="ARBA" id="ARBA00023125"/>
    </source>
</evidence>
<protein>
    <submittedName>
        <fullName evidence="6">TetR family transcriptional regulator</fullName>
    </submittedName>
</protein>
<dbReference type="EMBL" id="BOQL01000066">
    <property type="protein sequence ID" value="GIM77424.1"/>
    <property type="molecule type" value="Genomic_DNA"/>
</dbReference>
<accession>A0A919VSP8</accession>
<keyword evidence="7" id="KW-1185">Reference proteome</keyword>
<dbReference type="PANTHER" id="PTHR47506:SF7">
    <property type="entry name" value="TRANSCRIPTIONAL REGULATORY PROTEIN"/>
    <property type="match status" value="1"/>
</dbReference>
<evidence type="ECO:0000259" key="5">
    <source>
        <dbReference type="PROSITE" id="PS50977"/>
    </source>
</evidence>
<organism evidence="6 7">
    <name type="scientific">Actinoplanes auranticolor</name>
    <dbReference type="NCBI Taxonomy" id="47988"/>
    <lineage>
        <taxon>Bacteria</taxon>
        <taxon>Bacillati</taxon>
        <taxon>Actinomycetota</taxon>
        <taxon>Actinomycetes</taxon>
        <taxon>Micromonosporales</taxon>
        <taxon>Micromonosporaceae</taxon>
        <taxon>Actinoplanes</taxon>
    </lineage>
</organism>
<name>A0A919VSP8_9ACTN</name>
<feature type="DNA-binding region" description="H-T-H motif" evidence="4">
    <location>
        <begin position="33"/>
        <end position="52"/>
    </location>
</feature>
<reference evidence="6" key="1">
    <citation type="submission" date="2021-03" db="EMBL/GenBank/DDBJ databases">
        <title>Whole genome shotgun sequence of Actinoplanes auranticolor NBRC 12245.</title>
        <authorList>
            <person name="Komaki H."/>
            <person name="Tamura T."/>
        </authorList>
    </citation>
    <scope>NUCLEOTIDE SEQUENCE</scope>
    <source>
        <strain evidence="6">NBRC 12245</strain>
    </source>
</reference>